<feature type="compositionally biased region" description="Basic and acidic residues" evidence="7">
    <location>
        <begin position="441"/>
        <end position="450"/>
    </location>
</feature>
<dbReference type="PROSITE" id="PS50013">
    <property type="entry name" value="CHROMO_2"/>
    <property type="match status" value="1"/>
</dbReference>
<dbReference type="SMART" id="SM00614">
    <property type="entry name" value="ZnF_BED"/>
    <property type="match status" value="1"/>
</dbReference>
<evidence type="ECO:0000256" key="3">
    <source>
        <dbReference type="ARBA" id="ARBA00022771"/>
    </source>
</evidence>
<keyword evidence="6" id="KW-0175">Coiled coil</keyword>
<evidence type="ECO:0000313" key="11">
    <source>
        <dbReference type="Proteomes" id="UP001591681"/>
    </source>
</evidence>
<evidence type="ECO:0000256" key="5">
    <source>
        <dbReference type="PROSITE-ProRule" id="PRU00027"/>
    </source>
</evidence>
<dbReference type="PROSITE" id="PS50808">
    <property type="entry name" value="ZF_BED"/>
    <property type="match status" value="1"/>
</dbReference>
<evidence type="ECO:0000256" key="6">
    <source>
        <dbReference type="SAM" id="Coils"/>
    </source>
</evidence>
<feature type="domain" description="Chromo" evidence="8">
    <location>
        <begin position="548"/>
        <end position="587"/>
    </location>
</feature>
<dbReference type="InterPro" id="IPR000953">
    <property type="entry name" value="Chromo/chromo_shadow_dom"/>
</dbReference>
<feature type="compositionally biased region" description="Low complexity" evidence="7">
    <location>
        <begin position="416"/>
        <end position="431"/>
    </location>
</feature>
<organism evidence="10 11">
    <name type="scientific">Coilia grayii</name>
    <name type="common">Gray's grenadier anchovy</name>
    <dbReference type="NCBI Taxonomy" id="363190"/>
    <lineage>
        <taxon>Eukaryota</taxon>
        <taxon>Metazoa</taxon>
        <taxon>Chordata</taxon>
        <taxon>Craniata</taxon>
        <taxon>Vertebrata</taxon>
        <taxon>Euteleostomi</taxon>
        <taxon>Actinopterygii</taxon>
        <taxon>Neopterygii</taxon>
        <taxon>Teleostei</taxon>
        <taxon>Clupei</taxon>
        <taxon>Clupeiformes</taxon>
        <taxon>Clupeoidei</taxon>
        <taxon>Engraulidae</taxon>
        <taxon>Coilinae</taxon>
        <taxon>Coilia</taxon>
    </lineage>
</organism>
<evidence type="ECO:0000256" key="2">
    <source>
        <dbReference type="ARBA" id="ARBA00022723"/>
    </source>
</evidence>
<name>A0ABD1KF02_9TELE</name>
<feature type="region of interest" description="Disordered" evidence="7">
    <location>
        <begin position="340"/>
        <end position="510"/>
    </location>
</feature>
<keyword evidence="3 5" id="KW-0863">Zinc-finger</keyword>
<evidence type="ECO:0000313" key="10">
    <source>
        <dbReference type="EMBL" id="KAL2097669.1"/>
    </source>
</evidence>
<dbReference type="SUPFAM" id="SSF57667">
    <property type="entry name" value="beta-beta-alpha zinc fingers"/>
    <property type="match status" value="1"/>
</dbReference>
<dbReference type="AlphaFoldDB" id="A0ABD1KF02"/>
<comment type="caution">
    <text evidence="10">The sequence shown here is derived from an EMBL/GenBank/DDBJ whole genome shotgun (WGS) entry which is preliminary data.</text>
</comment>
<feature type="region of interest" description="Disordered" evidence="7">
    <location>
        <begin position="241"/>
        <end position="328"/>
    </location>
</feature>
<evidence type="ECO:0000256" key="7">
    <source>
        <dbReference type="SAM" id="MobiDB-lite"/>
    </source>
</evidence>
<feature type="compositionally biased region" description="Polar residues" evidence="7">
    <location>
        <begin position="359"/>
        <end position="394"/>
    </location>
</feature>
<keyword evidence="11" id="KW-1185">Reference proteome</keyword>
<dbReference type="EMBL" id="JBHFQA010000006">
    <property type="protein sequence ID" value="KAL2097669.1"/>
    <property type="molecule type" value="Genomic_DNA"/>
</dbReference>
<reference evidence="10 11" key="1">
    <citation type="submission" date="2024-09" db="EMBL/GenBank/DDBJ databases">
        <title>A chromosome-level genome assembly of Gray's grenadier anchovy, Coilia grayii.</title>
        <authorList>
            <person name="Fu Z."/>
        </authorList>
    </citation>
    <scope>NUCLEOTIDE SEQUENCE [LARGE SCALE GENOMIC DNA]</scope>
    <source>
        <strain evidence="10">G4</strain>
        <tissue evidence="10">Muscle</tissue>
    </source>
</reference>
<sequence>MDTNMAVPEVYRPANRKSEVWAYFGFAKDVTGQLIEDNSPICKTCGKKVAAKGGNTTNLMSHLRDRHIQLFRQLKSKQNKTTTCQDIDCNIEPEPVLVSGRGQFRAKILALMESLMVKTTSEIVSIFDHIYMDTEKELIKKRKQVENLTHRLEKSERLCAQNVCHNQPDLKVERGEELFDSVLSYGQPAQEKTETVELSLECVVLKAEDQVNLEPAVQPYEYQVVLTNDQQLLLGSPVGAAGEAEDQVPPMEQSDHTDLETTASAAVAEQSFSESTENSTSAEQDPESIATPESNQEDLPPRRRRGRPPGCLESSSENTSSDNCSLVQPEDLNRTNEELLGSPVGAAEEAEEEVPAMEQSHQMDLETTASAADVAEQSSSISTEDCASTGQDSVASGVPESDQAVCPTVRRRGRSAGRSSSSPRRTLPLRSCTATSSIKSRPQETSKKLDSCGTNPSQYLNKDYSSVTEEAPNDSCSEPEIRMSSIDLKSKAVRRRTDKSKASENSEDYEGEDEIIVRSFEVKSEVIPRKKRRMMDPECKHDVNGALYPVEKILQKRTTADGQEEVRVKWSPCSSCGAKWRNSWEPA</sequence>
<accession>A0ABD1KF02</accession>
<dbReference type="Proteomes" id="UP001591681">
    <property type="component" value="Unassembled WGS sequence"/>
</dbReference>
<proteinExistence type="predicted"/>
<dbReference type="InterPro" id="IPR016197">
    <property type="entry name" value="Chromo-like_dom_sf"/>
</dbReference>
<evidence type="ECO:0000256" key="1">
    <source>
        <dbReference type="ARBA" id="ARBA00004123"/>
    </source>
</evidence>
<keyword evidence="4" id="KW-0862">Zinc</keyword>
<dbReference type="GO" id="GO:0005634">
    <property type="term" value="C:nucleus"/>
    <property type="evidence" value="ECO:0007669"/>
    <property type="project" value="UniProtKB-SubCell"/>
</dbReference>
<keyword evidence="2" id="KW-0479">Metal-binding</keyword>
<dbReference type="InterPro" id="IPR036236">
    <property type="entry name" value="Znf_C2H2_sf"/>
</dbReference>
<evidence type="ECO:0000259" key="9">
    <source>
        <dbReference type="PROSITE" id="PS50808"/>
    </source>
</evidence>
<dbReference type="SUPFAM" id="SSF54160">
    <property type="entry name" value="Chromo domain-like"/>
    <property type="match status" value="1"/>
</dbReference>
<gene>
    <name evidence="10" type="ORF">ACEWY4_006876</name>
</gene>
<evidence type="ECO:0008006" key="12">
    <source>
        <dbReference type="Google" id="ProtNLM"/>
    </source>
</evidence>
<feature type="coiled-coil region" evidence="6">
    <location>
        <begin position="131"/>
        <end position="158"/>
    </location>
</feature>
<dbReference type="Pfam" id="PF02892">
    <property type="entry name" value="zf-BED"/>
    <property type="match status" value="1"/>
</dbReference>
<dbReference type="InterPro" id="IPR003656">
    <property type="entry name" value="Znf_BED"/>
</dbReference>
<protein>
    <recommendedName>
        <fullName evidence="12">BED-type domain-containing protein</fullName>
    </recommendedName>
</protein>
<feature type="compositionally biased region" description="Polar residues" evidence="7">
    <location>
        <begin position="260"/>
        <end position="283"/>
    </location>
</feature>
<feature type="compositionally biased region" description="Polar residues" evidence="7">
    <location>
        <begin position="452"/>
        <end position="468"/>
    </location>
</feature>
<comment type="subcellular location">
    <subcellularLocation>
        <location evidence="1">Nucleus</location>
    </subcellularLocation>
</comment>
<feature type="domain" description="BED-type" evidence="9">
    <location>
        <begin position="15"/>
        <end position="74"/>
    </location>
</feature>
<evidence type="ECO:0000259" key="8">
    <source>
        <dbReference type="PROSITE" id="PS50013"/>
    </source>
</evidence>
<evidence type="ECO:0000256" key="4">
    <source>
        <dbReference type="ARBA" id="ARBA00022833"/>
    </source>
</evidence>
<feature type="compositionally biased region" description="Low complexity" evidence="7">
    <location>
        <begin position="308"/>
        <end position="326"/>
    </location>
</feature>
<dbReference type="GO" id="GO:0008270">
    <property type="term" value="F:zinc ion binding"/>
    <property type="evidence" value="ECO:0007669"/>
    <property type="project" value="UniProtKB-KW"/>
</dbReference>